<feature type="compositionally biased region" description="Polar residues" evidence="4">
    <location>
        <begin position="587"/>
        <end position="598"/>
    </location>
</feature>
<dbReference type="InterPro" id="IPR033803">
    <property type="entry name" value="CBD-like_Golvesin-Xly"/>
</dbReference>
<gene>
    <name evidence="8" type="ORF">SAMN05661093_09496</name>
</gene>
<feature type="domain" description="Sialidase" evidence="6">
    <location>
        <begin position="107"/>
        <end position="371"/>
    </location>
</feature>
<dbReference type="InterPro" id="IPR011040">
    <property type="entry name" value="Sialidase"/>
</dbReference>
<dbReference type="SUPFAM" id="SSF49785">
    <property type="entry name" value="Galactose-binding domain-like"/>
    <property type="match status" value="1"/>
</dbReference>
<dbReference type="EMBL" id="FWXV01000012">
    <property type="protein sequence ID" value="SMD25918.1"/>
    <property type="molecule type" value="Genomic_DNA"/>
</dbReference>
<comment type="similarity">
    <text evidence="2">Belongs to the glycosyl hydrolase 33 family.</text>
</comment>
<comment type="catalytic activity">
    <reaction evidence="1">
        <text>Hydrolysis of alpha-(2-&gt;3)-, alpha-(2-&gt;6)-, alpha-(2-&gt;8)- glycosidic linkages of terminal sialic acid residues in oligosaccharides, glycoproteins, glycolipids, colominic acid and synthetic substrates.</text>
        <dbReference type="EC" id="3.2.1.18"/>
    </reaction>
</comment>
<evidence type="ECO:0000259" key="6">
    <source>
        <dbReference type="Pfam" id="PF13088"/>
    </source>
</evidence>
<dbReference type="Gene3D" id="2.60.120.260">
    <property type="entry name" value="Galactose-binding domain-like"/>
    <property type="match status" value="2"/>
</dbReference>
<dbReference type="PANTHER" id="PTHR10628">
    <property type="entry name" value="SIALIDASE"/>
    <property type="match status" value="1"/>
</dbReference>
<evidence type="ECO:0000256" key="2">
    <source>
        <dbReference type="ARBA" id="ARBA00009348"/>
    </source>
</evidence>
<dbReference type="SUPFAM" id="SSF50939">
    <property type="entry name" value="Sialidases"/>
    <property type="match status" value="1"/>
</dbReference>
<dbReference type="GO" id="GO:0009313">
    <property type="term" value="P:oligosaccharide catabolic process"/>
    <property type="evidence" value="ECO:0007669"/>
    <property type="project" value="TreeGrafter"/>
</dbReference>
<dbReference type="GO" id="GO:0004308">
    <property type="term" value="F:exo-alpha-sialidase activity"/>
    <property type="evidence" value="ECO:0007669"/>
    <property type="project" value="UniProtKB-EC"/>
</dbReference>
<dbReference type="InterPro" id="IPR008979">
    <property type="entry name" value="Galactose-bd-like_sf"/>
</dbReference>
<feature type="region of interest" description="Disordered" evidence="4">
    <location>
        <begin position="581"/>
        <end position="602"/>
    </location>
</feature>
<evidence type="ECO:0000259" key="7">
    <source>
        <dbReference type="Pfam" id="PF25275"/>
    </source>
</evidence>
<dbReference type="Pfam" id="PF13088">
    <property type="entry name" value="BNR_2"/>
    <property type="match status" value="1"/>
</dbReference>
<evidence type="ECO:0000313" key="9">
    <source>
        <dbReference type="Proteomes" id="UP000192674"/>
    </source>
</evidence>
<feature type="domain" description="Golvesin/Xly CBD-like" evidence="7">
    <location>
        <begin position="820"/>
        <end position="944"/>
    </location>
</feature>
<evidence type="ECO:0000313" key="8">
    <source>
        <dbReference type="EMBL" id="SMD25918.1"/>
    </source>
</evidence>
<dbReference type="PANTHER" id="PTHR10628:SF30">
    <property type="entry name" value="EXO-ALPHA-SIALIDASE"/>
    <property type="match status" value="1"/>
</dbReference>
<dbReference type="Pfam" id="PF25275">
    <property type="entry name" value="Golvesin_C"/>
    <property type="match status" value="3"/>
</dbReference>
<dbReference type="AlphaFoldDB" id="A0A1Y5Y521"/>
<dbReference type="Gene3D" id="2.120.10.10">
    <property type="match status" value="1"/>
</dbReference>
<dbReference type="CDD" id="cd02795">
    <property type="entry name" value="CBM6-CBM35-CBM36_like"/>
    <property type="match status" value="1"/>
</dbReference>
<feature type="domain" description="Golvesin/Xly CBD-like" evidence="7">
    <location>
        <begin position="557"/>
        <end position="686"/>
    </location>
</feature>
<organism evidence="8 9">
    <name type="scientific">Kibdelosporangium aridum</name>
    <dbReference type="NCBI Taxonomy" id="2030"/>
    <lineage>
        <taxon>Bacteria</taxon>
        <taxon>Bacillati</taxon>
        <taxon>Actinomycetota</taxon>
        <taxon>Actinomycetes</taxon>
        <taxon>Pseudonocardiales</taxon>
        <taxon>Pseudonocardiaceae</taxon>
        <taxon>Kibdelosporangium</taxon>
    </lineage>
</organism>
<dbReference type="CDD" id="cd15482">
    <property type="entry name" value="Sialidase_non-viral"/>
    <property type="match status" value="1"/>
</dbReference>
<sequence>MPADSFEKGRWVFHGSSRRNLLRVLTVSLVAPLALTALGEAEAADTGSFAESELWDSTDADAYASMHVQGLAVVPKGIVPPAGDGQALPDDVVLTFTEGRFKVEDGGPKDLLFRRSVDGGRTWSASVPVVPADDTQSWGNATPVVDTQTGRVCLFYKGSSGTIFVKRSDDAGATWSAPQELTGLFASNPHGWTRNSPMPGHGIQLRNGRLLMPVNHRAPDPDRNYGIDMLYSDDHGTTWRRSAAAPVNDAYPINESRVYERSDGTVVVNGRWGAGGTRYRIMSTSTDHGQTWSPPVIDGSTGQFTSVDAGMLEYSTGPVNRLLFSRPDSSARENMTVSISYDEGASFRYSRVVNPGRSYYSDLARLSDGTILLVYGRDGKLEGYPERITIARFDLDWLTGGRDSLATGPGLSQHEYELATAEARTSAGTAPPIVSDANARGGKVLRYPAPAGAYVDVPFTVAQAGTYEVAVRLHRRSDRGRISAGVDGKALAHGVIDPTLTVGEGYQLYRLGTISLTSGQHSIRFALLGPGRGGGSVIAPDQLLLTSGGSAADAPTVVADNDSVPSFEVVSGSWTKTDGGTADYGQSYHSRPQGTGSNKVRFRPDVPMNGVYDVSVWYRAGAGQASNASFVIRHAEGQSTVKVDQRSGGGRWVRLGEHAFAGGGGGTVELSDAADGTVIADAIRLSYRGAVTDNDATGFEVVSGDWNSATGVDGYYGPNYRTAPAGTGNAVARWRPEVPAIGRYEVAVWYTEDANRASNAPFIVNHANGSTTVSLDQRSRGGQWVTLGTYWLTNASTIELTNAANGYVIADAVRLVYQGIVADNDDATGYEVVSGTWNPAKGVDGHFGPSYRTAPAGTGDAVVRWRLDVPTSGRYQVAVWYTEHANRASNAPYVVNGSTTVRIDQRSRGGQWVSLGSFWLDDTVTIELSNAANGYVIADAVRIIA</sequence>
<feature type="signal peptide" evidence="5">
    <location>
        <begin position="1"/>
        <end position="43"/>
    </location>
</feature>
<keyword evidence="5" id="KW-0732">Signal</keyword>
<keyword evidence="9" id="KW-1185">Reference proteome</keyword>
<reference evidence="8 9" key="1">
    <citation type="submission" date="2017-04" db="EMBL/GenBank/DDBJ databases">
        <authorList>
            <person name="Afonso C.L."/>
            <person name="Miller P.J."/>
            <person name="Scott M.A."/>
            <person name="Spackman E."/>
            <person name="Goraichik I."/>
            <person name="Dimitrov K.M."/>
            <person name="Suarez D.L."/>
            <person name="Swayne D.E."/>
        </authorList>
    </citation>
    <scope>NUCLEOTIDE SEQUENCE [LARGE SCALE GENOMIC DNA]</scope>
    <source>
        <strain evidence="8 9">DSM 43828</strain>
    </source>
</reference>
<feature type="domain" description="Golvesin/Xly CBD-like" evidence="7">
    <location>
        <begin position="691"/>
        <end position="816"/>
    </location>
</feature>
<evidence type="ECO:0000256" key="4">
    <source>
        <dbReference type="SAM" id="MobiDB-lite"/>
    </source>
</evidence>
<protein>
    <recommendedName>
        <fullName evidence="3">exo-alpha-sialidase</fullName>
        <ecNumber evidence="3">3.2.1.18</ecNumber>
    </recommendedName>
</protein>
<dbReference type="GO" id="GO:0016020">
    <property type="term" value="C:membrane"/>
    <property type="evidence" value="ECO:0007669"/>
    <property type="project" value="TreeGrafter"/>
</dbReference>
<dbReference type="GO" id="GO:0006689">
    <property type="term" value="P:ganglioside catabolic process"/>
    <property type="evidence" value="ECO:0007669"/>
    <property type="project" value="TreeGrafter"/>
</dbReference>
<feature type="chain" id="PRO_5012780123" description="exo-alpha-sialidase" evidence="5">
    <location>
        <begin position="44"/>
        <end position="945"/>
    </location>
</feature>
<evidence type="ECO:0000256" key="5">
    <source>
        <dbReference type="SAM" id="SignalP"/>
    </source>
</evidence>
<evidence type="ECO:0000256" key="3">
    <source>
        <dbReference type="ARBA" id="ARBA00012733"/>
    </source>
</evidence>
<dbReference type="Proteomes" id="UP000192674">
    <property type="component" value="Unassembled WGS sequence"/>
</dbReference>
<dbReference type="GO" id="GO:0005737">
    <property type="term" value="C:cytoplasm"/>
    <property type="evidence" value="ECO:0007669"/>
    <property type="project" value="TreeGrafter"/>
</dbReference>
<accession>A0A1Y5Y521</accession>
<proteinExistence type="inferred from homology"/>
<dbReference type="EC" id="3.2.1.18" evidence="3"/>
<name>A0A1Y5Y521_KIBAR</name>
<evidence type="ECO:0000256" key="1">
    <source>
        <dbReference type="ARBA" id="ARBA00000427"/>
    </source>
</evidence>
<dbReference type="InterPro" id="IPR036278">
    <property type="entry name" value="Sialidase_sf"/>
</dbReference>
<dbReference type="InterPro" id="IPR026856">
    <property type="entry name" value="Sialidase_fam"/>
</dbReference>